<feature type="domain" description="Calcineurin-like phosphoesterase" evidence="1">
    <location>
        <begin position="13"/>
        <end position="197"/>
    </location>
</feature>
<dbReference type="Proteomes" id="UP000628854">
    <property type="component" value="Unassembled WGS sequence"/>
</dbReference>
<organism evidence="2 3">
    <name type="scientific">Henriciella pelagia</name>
    <dbReference type="NCBI Taxonomy" id="1977912"/>
    <lineage>
        <taxon>Bacteria</taxon>
        <taxon>Pseudomonadati</taxon>
        <taxon>Pseudomonadota</taxon>
        <taxon>Alphaproteobacteria</taxon>
        <taxon>Hyphomonadales</taxon>
        <taxon>Hyphomonadaceae</taxon>
        <taxon>Henriciella</taxon>
    </lineage>
</organism>
<name>A0ABQ1K2K5_9PROT</name>
<accession>A0ABQ1K2K5</accession>
<dbReference type="InterPro" id="IPR006186">
    <property type="entry name" value="Ser/Thr-sp_prot-phosphatase"/>
</dbReference>
<sequence length="242" mass="26852">MRQGETVSETVTYVVGDVHGEANRLSRLHGLIFAYHQNTHPGLAIRIVHLGDYVDRGPDSAQVIDLLMALEAQPGICVISLAGNHEALLLAAVQSNSVSAYRTWLGNGGDQTLNSYRNRGLSSVPPAHVDWLSDRPRIHVDPTERRIFVHAGIDPNTYPAEDDSIYLWTRSDRFFHVENWHGTIVEGWTIIHGHTPTMDGYPEDECEDGIGRRINLDTGAVYGGRLTCAVLAPGREIKYIYS</sequence>
<dbReference type="Pfam" id="PF00149">
    <property type="entry name" value="Metallophos"/>
    <property type="match status" value="1"/>
</dbReference>
<proteinExistence type="predicted"/>
<protein>
    <submittedName>
        <fullName evidence="2">Serine/threonine protein phosphatase</fullName>
    </submittedName>
</protein>
<evidence type="ECO:0000259" key="1">
    <source>
        <dbReference type="Pfam" id="PF00149"/>
    </source>
</evidence>
<gene>
    <name evidence="2" type="ORF">GCM10011503_33360</name>
</gene>
<comment type="caution">
    <text evidence="2">The sequence shown here is derived from an EMBL/GenBank/DDBJ whole genome shotgun (WGS) entry which is preliminary data.</text>
</comment>
<dbReference type="SUPFAM" id="SSF56300">
    <property type="entry name" value="Metallo-dependent phosphatases"/>
    <property type="match status" value="1"/>
</dbReference>
<dbReference type="PANTHER" id="PTHR42850:SF4">
    <property type="entry name" value="ZINC-DEPENDENT ENDOPOLYPHOSPHATASE"/>
    <property type="match status" value="1"/>
</dbReference>
<dbReference type="InterPro" id="IPR050126">
    <property type="entry name" value="Ap4A_hydrolase"/>
</dbReference>
<dbReference type="PRINTS" id="PR00114">
    <property type="entry name" value="STPHPHTASE"/>
</dbReference>
<keyword evidence="3" id="KW-1185">Reference proteome</keyword>
<dbReference type="CDD" id="cd00144">
    <property type="entry name" value="MPP_PPP_family"/>
    <property type="match status" value="1"/>
</dbReference>
<dbReference type="EMBL" id="BMKF01000005">
    <property type="protein sequence ID" value="GGB81927.1"/>
    <property type="molecule type" value="Genomic_DNA"/>
</dbReference>
<reference evidence="3" key="1">
    <citation type="journal article" date="2019" name="Int. J. Syst. Evol. Microbiol.">
        <title>The Global Catalogue of Microorganisms (GCM) 10K type strain sequencing project: providing services to taxonomists for standard genome sequencing and annotation.</title>
        <authorList>
            <consortium name="The Broad Institute Genomics Platform"/>
            <consortium name="The Broad Institute Genome Sequencing Center for Infectious Disease"/>
            <person name="Wu L."/>
            <person name="Ma J."/>
        </authorList>
    </citation>
    <scope>NUCLEOTIDE SEQUENCE [LARGE SCALE GENOMIC DNA]</scope>
    <source>
        <strain evidence="3">CGMCC 1.15928</strain>
    </source>
</reference>
<evidence type="ECO:0000313" key="3">
    <source>
        <dbReference type="Proteomes" id="UP000628854"/>
    </source>
</evidence>
<dbReference type="InterPro" id="IPR029052">
    <property type="entry name" value="Metallo-depent_PP-like"/>
</dbReference>
<dbReference type="Gene3D" id="3.60.21.10">
    <property type="match status" value="1"/>
</dbReference>
<evidence type="ECO:0000313" key="2">
    <source>
        <dbReference type="EMBL" id="GGB81927.1"/>
    </source>
</evidence>
<dbReference type="PANTHER" id="PTHR42850">
    <property type="entry name" value="METALLOPHOSPHOESTERASE"/>
    <property type="match status" value="1"/>
</dbReference>
<dbReference type="InterPro" id="IPR004843">
    <property type="entry name" value="Calcineurin-like_PHP"/>
</dbReference>